<dbReference type="EMBL" id="JBBPEH010000008">
    <property type="protein sequence ID" value="KAK7535277.1"/>
    <property type="molecule type" value="Genomic_DNA"/>
</dbReference>
<keyword evidence="3" id="KW-1185">Reference proteome</keyword>
<evidence type="ECO:0000313" key="2">
    <source>
        <dbReference type="EMBL" id="KAK7535277.1"/>
    </source>
</evidence>
<proteinExistence type="predicted"/>
<reference evidence="2 3" key="1">
    <citation type="submission" date="2024-04" db="EMBL/GenBank/DDBJ databases">
        <title>Phyllosticta paracitricarpa is synonymous to the EU quarantine fungus P. citricarpa based on phylogenomic analyses.</title>
        <authorList>
            <consortium name="Lawrence Berkeley National Laboratory"/>
            <person name="Van ingen-buijs V.A."/>
            <person name="Van westerhoven A.C."/>
            <person name="Haridas S."/>
            <person name="Skiadas P."/>
            <person name="Martin F."/>
            <person name="Groenewald J.Z."/>
            <person name="Crous P.W."/>
            <person name="Seidl M.F."/>
        </authorList>
    </citation>
    <scope>NUCLEOTIDE SEQUENCE [LARGE SCALE GENOMIC DNA]</scope>
    <source>
        <strain evidence="2 3">CPC 17464</strain>
    </source>
</reference>
<gene>
    <name evidence="2" type="ORF">J3D65DRAFT_446908</name>
</gene>
<name>A0ABR1LNG1_9PEZI</name>
<dbReference type="Proteomes" id="UP001360953">
    <property type="component" value="Unassembled WGS sequence"/>
</dbReference>
<accession>A0ABR1LNG1</accession>
<feature type="region of interest" description="Disordered" evidence="1">
    <location>
        <begin position="256"/>
        <end position="320"/>
    </location>
</feature>
<dbReference type="GeneID" id="92029213"/>
<evidence type="ECO:0000256" key="1">
    <source>
        <dbReference type="SAM" id="MobiDB-lite"/>
    </source>
</evidence>
<dbReference type="RefSeq" id="XP_066654002.1">
    <property type="nucleotide sequence ID" value="XM_066796307.1"/>
</dbReference>
<sequence length="351" mass="39225">MRISGSESYKPAMYRLEYRHWDPFNTPGPSEHDPVIDYSDIKRGYTDDVSTYSDEEEDCHIVIPDTYLNMKDEGEDEEKSSLFDGIHFEDDSSISEGAPDEEMDYPEESEVEEDADSDSDSGSSDSAYYGPLPRSTTPPGEPDEIDRTDEVQTRFGPVKRFQNKINDLLDQPGFMDTTLEIEEYVEEHVEDQHCKAVVQPLPEAACDNSAALEAVSAVDCHVSRPSQEDMVDVDQKVEDLTAEDVHQQMENLIAKAYADVAKAHESTGHKPTGPRPQKRTVEQAELDDIEPRQDKQPKDDDKTVTSSPAESPRKRTTAQFLRRVARDTSIFAAGGLAMFLGLAKLPDSLGP</sequence>
<feature type="region of interest" description="Disordered" evidence="1">
    <location>
        <begin position="66"/>
        <end position="156"/>
    </location>
</feature>
<comment type="caution">
    <text evidence="2">The sequence shown here is derived from an EMBL/GenBank/DDBJ whole genome shotgun (WGS) entry which is preliminary data.</text>
</comment>
<protein>
    <submittedName>
        <fullName evidence="2">Uncharacterized protein</fullName>
    </submittedName>
</protein>
<organism evidence="2 3">
    <name type="scientific">Phyllosticta citribraziliensis</name>
    <dbReference type="NCBI Taxonomy" id="989973"/>
    <lineage>
        <taxon>Eukaryota</taxon>
        <taxon>Fungi</taxon>
        <taxon>Dikarya</taxon>
        <taxon>Ascomycota</taxon>
        <taxon>Pezizomycotina</taxon>
        <taxon>Dothideomycetes</taxon>
        <taxon>Dothideomycetes incertae sedis</taxon>
        <taxon>Botryosphaeriales</taxon>
        <taxon>Phyllostictaceae</taxon>
        <taxon>Phyllosticta</taxon>
    </lineage>
</organism>
<feature type="compositionally biased region" description="Basic and acidic residues" evidence="1">
    <location>
        <begin position="289"/>
        <end position="303"/>
    </location>
</feature>
<feature type="compositionally biased region" description="Acidic residues" evidence="1">
    <location>
        <begin position="98"/>
        <end position="119"/>
    </location>
</feature>
<evidence type="ECO:0000313" key="3">
    <source>
        <dbReference type="Proteomes" id="UP001360953"/>
    </source>
</evidence>